<gene>
    <name evidence="1" type="ORF">AMTR_s00021p00053210</name>
</gene>
<accession>W1Q072</accession>
<sequence length="166" mass="17908">MSVVCIPLRRLIHLNTGTTTKKMSATKAKARMGHSARSNILFSTRFAENTSAIPKRQTNSLKRADAITICPKSEAPSLCSVTSLASTADSVLVIRKVIRMRNSTLFPLGYTVGRKKSAATTPSKAAEAIAAMAITTGCFLPFHIREGSNSRPSLKLWNCRPVTATT</sequence>
<name>W1Q072_AMBTC</name>
<keyword evidence="2" id="KW-1185">Reference proteome</keyword>
<proteinExistence type="predicted"/>
<dbReference type="Gramene" id="ERN13884">
    <property type="protein sequence ID" value="ERN13884"/>
    <property type="gene ID" value="AMTR_s00021p00053210"/>
</dbReference>
<dbReference type="HOGENOM" id="CLU_1604940_0_0_1"/>
<protein>
    <submittedName>
        <fullName evidence="1">Uncharacterized protein</fullName>
    </submittedName>
</protein>
<evidence type="ECO:0000313" key="2">
    <source>
        <dbReference type="Proteomes" id="UP000017836"/>
    </source>
</evidence>
<dbReference type="EMBL" id="KI392560">
    <property type="protein sequence ID" value="ERN13884.1"/>
    <property type="molecule type" value="Genomic_DNA"/>
</dbReference>
<organism evidence="1 2">
    <name type="scientific">Amborella trichopoda</name>
    <dbReference type="NCBI Taxonomy" id="13333"/>
    <lineage>
        <taxon>Eukaryota</taxon>
        <taxon>Viridiplantae</taxon>
        <taxon>Streptophyta</taxon>
        <taxon>Embryophyta</taxon>
        <taxon>Tracheophyta</taxon>
        <taxon>Spermatophyta</taxon>
        <taxon>Magnoliopsida</taxon>
        <taxon>Amborellales</taxon>
        <taxon>Amborellaceae</taxon>
        <taxon>Amborella</taxon>
    </lineage>
</organism>
<dbReference type="AlphaFoldDB" id="W1Q072"/>
<dbReference type="Proteomes" id="UP000017836">
    <property type="component" value="Unassembled WGS sequence"/>
</dbReference>
<reference evidence="2" key="1">
    <citation type="journal article" date="2013" name="Science">
        <title>The Amborella genome and the evolution of flowering plants.</title>
        <authorList>
            <consortium name="Amborella Genome Project"/>
        </authorList>
    </citation>
    <scope>NUCLEOTIDE SEQUENCE [LARGE SCALE GENOMIC DNA]</scope>
</reference>
<evidence type="ECO:0000313" key="1">
    <source>
        <dbReference type="EMBL" id="ERN13884.1"/>
    </source>
</evidence>